<dbReference type="PANTHER" id="PTHR34296:SF2">
    <property type="entry name" value="ABC TRANSPORTER GUANOSINE-BINDING PROTEIN NUPN"/>
    <property type="match status" value="1"/>
</dbReference>
<dbReference type="Proteomes" id="UP000094578">
    <property type="component" value="Unassembled WGS sequence"/>
</dbReference>
<dbReference type="InterPro" id="IPR028082">
    <property type="entry name" value="Peripla_BP_I"/>
</dbReference>
<comment type="caution">
    <text evidence="9">The sequence shown here is derived from an EMBL/GenBank/DDBJ whole genome shotgun (WGS) entry which is preliminary data.</text>
</comment>
<name>A0A1E3KWW4_9BACL</name>
<keyword evidence="10" id="KW-1185">Reference proteome</keyword>
<accession>A0A1E3KWW4</accession>
<dbReference type="Gene3D" id="3.40.50.2300">
    <property type="match status" value="2"/>
</dbReference>
<evidence type="ECO:0000313" key="10">
    <source>
        <dbReference type="Proteomes" id="UP000094578"/>
    </source>
</evidence>
<sequence>MRKKTFLSGLTALIAIMLLLSACSSQQTKTEAATGANKIKVGIVLSDIGLGDQSYSDAAFRGLIKARNEESITFDYKEISQTKTYDEAFNQLTKENSDIIIGLGYIMKESLEKAAKANPTKQFIIVDETSELPNVASITFKEEEGSFLAGAVAAMASTSDRIGFLGGVESPLLHKFQSGFEQGARSVNSNISFVTNYTGDFGNSELGAKTAKEMIENENVDVIYTVAGLTGVGALQEAQTQGKYAIGVDSDQFFVAEKAVLTSMIKNVDVALYSALQSFAKNNKTFKEKDMVFGLTGDGVGLTDIHVIQLTEEQQKQLEDLKKKLISGEIKIDLNS</sequence>
<dbReference type="AlphaFoldDB" id="A0A1E3KWW4"/>
<keyword evidence="5" id="KW-0472">Membrane</keyword>
<keyword evidence="3" id="KW-1003">Cell membrane</keyword>
<evidence type="ECO:0000256" key="3">
    <source>
        <dbReference type="ARBA" id="ARBA00022475"/>
    </source>
</evidence>
<dbReference type="RefSeq" id="WP_069330005.1">
    <property type="nucleotide sequence ID" value="NZ_MDER01000107.1"/>
</dbReference>
<dbReference type="EMBL" id="MDER01000107">
    <property type="protein sequence ID" value="ODP25976.1"/>
    <property type="molecule type" value="Genomic_DNA"/>
</dbReference>
<dbReference type="CDD" id="cd06354">
    <property type="entry name" value="PBP1_PrnA-like"/>
    <property type="match status" value="1"/>
</dbReference>
<protein>
    <submittedName>
        <fullName evidence="9">Putative lipoprotein YufN</fullName>
    </submittedName>
</protein>
<dbReference type="InterPro" id="IPR003760">
    <property type="entry name" value="PnrA-like"/>
</dbReference>
<dbReference type="PATRIC" id="fig|1886670.3.peg.4725"/>
<comment type="subcellular location">
    <subcellularLocation>
        <location evidence="1">Cell membrane</location>
        <topology evidence="1">Lipid-anchor</topology>
    </subcellularLocation>
</comment>
<evidence type="ECO:0000256" key="6">
    <source>
        <dbReference type="ARBA" id="ARBA00023288"/>
    </source>
</evidence>
<reference evidence="9 10" key="1">
    <citation type="submission" date="2016-08" db="EMBL/GenBank/DDBJ databases">
        <title>Genome sequencing of Paenibacillus sp. TI45-13ar, isolated from Korean traditional nuruk.</title>
        <authorList>
            <person name="Kim S.-J."/>
        </authorList>
    </citation>
    <scope>NUCLEOTIDE SEQUENCE [LARGE SCALE GENOMIC DNA]</scope>
    <source>
        <strain evidence="9 10">TI45-13ar</strain>
    </source>
</reference>
<gene>
    <name evidence="9" type="ORF">PTI45_04707</name>
</gene>
<evidence type="ECO:0000256" key="7">
    <source>
        <dbReference type="SAM" id="SignalP"/>
    </source>
</evidence>
<evidence type="ECO:0000259" key="8">
    <source>
        <dbReference type="Pfam" id="PF02608"/>
    </source>
</evidence>
<keyword evidence="6 9" id="KW-0449">Lipoprotein</keyword>
<feature type="domain" description="ABC transporter substrate-binding protein PnrA-like" evidence="8">
    <location>
        <begin position="43"/>
        <end position="333"/>
    </location>
</feature>
<comment type="similarity">
    <text evidence="2">Belongs to the BMP lipoprotein family.</text>
</comment>
<dbReference type="InterPro" id="IPR050957">
    <property type="entry name" value="BMP_lipoprotein"/>
</dbReference>
<dbReference type="Pfam" id="PF02608">
    <property type="entry name" value="Bmp"/>
    <property type="match status" value="1"/>
</dbReference>
<evidence type="ECO:0000256" key="1">
    <source>
        <dbReference type="ARBA" id="ARBA00004193"/>
    </source>
</evidence>
<feature type="signal peptide" evidence="7">
    <location>
        <begin position="1"/>
        <end position="22"/>
    </location>
</feature>
<evidence type="ECO:0000256" key="4">
    <source>
        <dbReference type="ARBA" id="ARBA00022729"/>
    </source>
</evidence>
<dbReference type="STRING" id="1886670.PTI45_04707"/>
<evidence type="ECO:0000313" key="9">
    <source>
        <dbReference type="EMBL" id="ODP25976.1"/>
    </source>
</evidence>
<organism evidence="9 10">
    <name type="scientific">Paenibacillus nuruki</name>
    <dbReference type="NCBI Taxonomy" id="1886670"/>
    <lineage>
        <taxon>Bacteria</taxon>
        <taxon>Bacillati</taxon>
        <taxon>Bacillota</taxon>
        <taxon>Bacilli</taxon>
        <taxon>Bacillales</taxon>
        <taxon>Paenibacillaceae</taxon>
        <taxon>Paenibacillus</taxon>
    </lineage>
</organism>
<evidence type="ECO:0000256" key="2">
    <source>
        <dbReference type="ARBA" id="ARBA00008610"/>
    </source>
</evidence>
<dbReference type="PANTHER" id="PTHR34296">
    <property type="entry name" value="TRANSCRIPTIONAL ACTIVATOR PROTEIN MED"/>
    <property type="match status" value="1"/>
</dbReference>
<feature type="chain" id="PRO_5038989294" evidence="7">
    <location>
        <begin position="23"/>
        <end position="336"/>
    </location>
</feature>
<dbReference type="GO" id="GO:0005886">
    <property type="term" value="C:plasma membrane"/>
    <property type="evidence" value="ECO:0007669"/>
    <property type="project" value="UniProtKB-SubCell"/>
</dbReference>
<dbReference type="PROSITE" id="PS51257">
    <property type="entry name" value="PROKAR_LIPOPROTEIN"/>
    <property type="match status" value="1"/>
</dbReference>
<dbReference type="SUPFAM" id="SSF53822">
    <property type="entry name" value="Periplasmic binding protein-like I"/>
    <property type="match status" value="1"/>
</dbReference>
<keyword evidence="4 7" id="KW-0732">Signal</keyword>
<proteinExistence type="inferred from homology"/>
<evidence type="ECO:0000256" key="5">
    <source>
        <dbReference type="ARBA" id="ARBA00023136"/>
    </source>
</evidence>